<organism evidence="2 3">
    <name type="scientific">Paraburkholderia lycopersici</name>
    <dbReference type="NCBI Taxonomy" id="416944"/>
    <lineage>
        <taxon>Bacteria</taxon>
        <taxon>Pseudomonadati</taxon>
        <taxon>Pseudomonadota</taxon>
        <taxon>Betaproteobacteria</taxon>
        <taxon>Burkholderiales</taxon>
        <taxon>Burkholderiaceae</taxon>
        <taxon>Paraburkholderia</taxon>
    </lineage>
</organism>
<accession>A0A1G6V6N8</accession>
<proteinExistence type="predicted"/>
<feature type="signal peptide" evidence="1">
    <location>
        <begin position="1"/>
        <end position="39"/>
    </location>
</feature>
<dbReference type="AlphaFoldDB" id="A0A1G6V6N8"/>
<protein>
    <submittedName>
        <fullName evidence="2">Uncharacterized protein</fullName>
    </submittedName>
</protein>
<dbReference type="Proteomes" id="UP000198908">
    <property type="component" value="Unassembled WGS sequence"/>
</dbReference>
<dbReference type="RefSeq" id="WP_092000507.1">
    <property type="nucleotide sequence ID" value="NZ_FMYQ01000020.1"/>
</dbReference>
<name>A0A1G6V6N8_9BURK</name>
<reference evidence="3" key="1">
    <citation type="submission" date="2016-09" db="EMBL/GenBank/DDBJ databases">
        <authorList>
            <person name="Varghese N."/>
            <person name="Submissions S."/>
        </authorList>
    </citation>
    <scope>NUCLEOTIDE SEQUENCE [LARGE SCALE GENOMIC DNA]</scope>
    <source>
        <strain evidence="3">TNe-862</strain>
    </source>
</reference>
<gene>
    <name evidence="2" type="ORF">SAMN05421548_12053</name>
</gene>
<sequence>MTKHPISVVFTFSAATLWATALTWLATLAALLIPVFAHAQTSTGARDQQFDCKSDPHTFISSLIDDKSIDPQPSRVEANSVNAFRPVRGTRLSAFGFPIYVVLGYDPGDTLFKRGAGKEIASPLYGVVVSAPAEKVRSRVREANSDATVQSVVPLLLTAIVCGG</sequence>
<evidence type="ECO:0000313" key="3">
    <source>
        <dbReference type="Proteomes" id="UP000198908"/>
    </source>
</evidence>
<keyword evidence="3" id="KW-1185">Reference proteome</keyword>
<evidence type="ECO:0000256" key="1">
    <source>
        <dbReference type="SAM" id="SignalP"/>
    </source>
</evidence>
<keyword evidence="1" id="KW-0732">Signal</keyword>
<evidence type="ECO:0000313" key="2">
    <source>
        <dbReference type="EMBL" id="SDD49043.1"/>
    </source>
</evidence>
<dbReference type="OrthoDB" id="8966171at2"/>
<dbReference type="EMBL" id="FMYQ01000020">
    <property type="protein sequence ID" value="SDD49043.1"/>
    <property type="molecule type" value="Genomic_DNA"/>
</dbReference>
<feature type="chain" id="PRO_5011723898" evidence="1">
    <location>
        <begin position="40"/>
        <end position="164"/>
    </location>
</feature>